<dbReference type="InterPro" id="IPR004485">
    <property type="entry name" value="Cobalamin_biosynth_CobD/CbiB"/>
</dbReference>
<dbReference type="GO" id="GO:0009236">
    <property type="term" value="P:cobalamin biosynthetic process"/>
    <property type="evidence" value="ECO:0007669"/>
    <property type="project" value="UniProtKB-UniPathway"/>
</dbReference>
<evidence type="ECO:0000256" key="1">
    <source>
        <dbReference type="ARBA" id="ARBA00004651"/>
    </source>
</evidence>
<evidence type="ECO:0000313" key="11">
    <source>
        <dbReference type="Proteomes" id="UP000019141"/>
    </source>
</evidence>
<dbReference type="AlphaFoldDB" id="W4LX33"/>
<dbReference type="GO" id="GO:0005886">
    <property type="term" value="C:plasma membrane"/>
    <property type="evidence" value="ECO:0007669"/>
    <property type="project" value="UniProtKB-SubCell"/>
</dbReference>
<evidence type="ECO:0000256" key="9">
    <source>
        <dbReference type="SAM" id="Phobius"/>
    </source>
</evidence>
<evidence type="ECO:0000256" key="2">
    <source>
        <dbReference type="ARBA" id="ARBA00004953"/>
    </source>
</evidence>
<dbReference type="PANTHER" id="PTHR34308:SF1">
    <property type="entry name" value="COBALAMIN BIOSYNTHESIS PROTEIN CBIB"/>
    <property type="match status" value="1"/>
</dbReference>
<dbReference type="GO" id="GO:0048472">
    <property type="term" value="F:threonine-phosphate decarboxylase activity"/>
    <property type="evidence" value="ECO:0007669"/>
    <property type="project" value="InterPro"/>
</dbReference>
<dbReference type="PATRIC" id="fig|1429438.4.peg.1218"/>
<comment type="subcellular location">
    <subcellularLocation>
        <location evidence="1">Cell membrane</location>
        <topology evidence="1">Multi-pass membrane protein</topology>
    </subcellularLocation>
</comment>
<comment type="caution">
    <text evidence="10">The sequence shown here is derived from an EMBL/GenBank/DDBJ whole genome shotgun (WGS) entry which is preliminary data.</text>
</comment>
<dbReference type="Pfam" id="PF03186">
    <property type="entry name" value="CobD_Cbib"/>
    <property type="match status" value="1"/>
</dbReference>
<feature type="transmembrane region" description="Helical" evidence="9">
    <location>
        <begin position="34"/>
        <end position="55"/>
    </location>
</feature>
<keyword evidence="7 9" id="KW-1133">Transmembrane helix</keyword>
<keyword evidence="6 9" id="KW-0812">Transmembrane</keyword>
<proteinExistence type="inferred from homology"/>
<evidence type="ECO:0000256" key="3">
    <source>
        <dbReference type="ARBA" id="ARBA00006263"/>
    </source>
</evidence>
<evidence type="ECO:0000256" key="5">
    <source>
        <dbReference type="ARBA" id="ARBA00022573"/>
    </source>
</evidence>
<name>W4LX33_ENTF1</name>
<comment type="similarity">
    <text evidence="3">Belongs to the CobD/CbiB family.</text>
</comment>
<keyword evidence="8 9" id="KW-0472">Membrane</keyword>
<gene>
    <name evidence="10" type="ORF">ETSY1_05385</name>
</gene>
<evidence type="ECO:0000256" key="7">
    <source>
        <dbReference type="ARBA" id="ARBA00022989"/>
    </source>
</evidence>
<dbReference type="Proteomes" id="UP000019141">
    <property type="component" value="Unassembled WGS sequence"/>
</dbReference>
<keyword evidence="11" id="KW-1185">Reference proteome</keyword>
<organism evidence="10 11">
    <name type="scientific">Entotheonella factor</name>
    <dbReference type="NCBI Taxonomy" id="1429438"/>
    <lineage>
        <taxon>Bacteria</taxon>
        <taxon>Pseudomonadati</taxon>
        <taxon>Nitrospinota/Tectimicrobiota group</taxon>
        <taxon>Candidatus Tectimicrobiota</taxon>
        <taxon>Candidatus Entotheonellia</taxon>
        <taxon>Candidatus Entotheonellales</taxon>
        <taxon>Candidatus Entotheonellaceae</taxon>
        <taxon>Candidatus Entotheonella</taxon>
    </lineage>
</organism>
<comment type="pathway">
    <text evidence="2">Cofactor biosynthesis; adenosylcobalamin biosynthesis.</text>
</comment>
<dbReference type="EMBL" id="AZHW01000187">
    <property type="protein sequence ID" value="ETX01937.1"/>
    <property type="molecule type" value="Genomic_DNA"/>
</dbReference>
<evidence type="ECO:0008006" key="12">
    <source>
        <dbReference type="Google" id="ProtNLM"/>
    </source>
</evidence>
<dbReference type="HOGENOM" id="CLU_1425619_0_0_7"/>
<sequence length="190" mass="20773">MSYYVVNQDTSRLNAYELSSVTVGEVAKNASDGIVAPLLCYALGGIPAALAYCFVDAADTVMGHHDDMYEWLGKIPAFLDDLVNLIPARLTAWGIIIAAMFSDANVSMAYLVWWNEARLSDSLNAGYPMSSMAGALEIEIEKFGHYRLGAGHRHAEPSDIPRAVRLLYATATLTVIGLFFLITFIHLVQP</sequence>
<evidence type="ECO:0000313" key="10">
    <source>
        <dbReference type="EMBL" id="ETX01937.1"/>
    </source>
</evidence>
<accession>W4LX33</accession>
<feature type="transmembrane region" description="Helical" evidence="9">
    <location>
        <begin position="166"/>
        <end position="188"/>
    </location>
</feature>
<evidence type="ECO:0000256" key="6">
    <source>
        <dbReference type="ARBA" id="ARBA00022692"/>
    </source>
</evidence>
<keyword evidence="4" id="KW-1003">Cell membrane</keyword>
<evidence type="ECO:0000256" key="8">
    <source>
        <dbReference type="ARBA" id="ARBA00023136"/>
    </source>
</evidence>
<dbReference type="UniPathway" id="UPA00148"/>
<reference evidence="10 11" key="1">
    <citation type="journal article" date="2014" name="Nature">
        <title>An environmental bacterial taxon with a large and distinct metabolic repertoire.</title>
        <authorList>
            <person name="Wilson M.C."/>
            <person name="Mori T."/>
            <person name="Ruckert C."/>
            <person name="Uria A.R."/>
            <person name="Helf M.J."/>
            <person name="Takada K."/>
            <person name="Gernert C."/>
            <person name="Steffens U.A."/>
            <person name="Heycke N."/>
            <person name="Schmitt S."/>
            <person name="Rinke C."/>
            <person name="Helfrich E.J."/>
            <person name="Brachmann A.O."/>
            <person name="Gurgui C."/>
            <person name="Wakimoto T."/>
            <person name="Kracht M."/>
            <person name="Crusemann M."/>
            <person name="Hentschel U."/>
            <person name="Abe I."/>
            <person name="Matsunaga S."/>
            <person name="Kalinowski J."/>
            <person name="Takeyama H."/>
            <person name="Piel J."/>
        </authorList>
    </citation>
    <scope>NUCLEOTIDE SEQUENCE [LARGE SCALE GENOMIC DNA]</scope>
    <source>
        <strain evidence="11">TSY1</strain>
    </source>
</reference>
<protein>
    <recommendedName>
        <fullName evidence="12">Cobalamin biosynthesis protein CobD</fullName>
    </recommendedName>
</protein>
<feature type="transmembrane region" description="Helical" evidence="9">
    <location>
        <begin position="90"/>
        <end position="113"/>
    </location>
</feature>
<dbReference type="PANTHER" id="PTHR34308">
    <property type="entry name" value="COBALAMIN BIOSYNTHESIS PROTEIN CBIB"/>
    <property type="match status" value="1"/>
</dbReference>
<keyword evidence="5" id="KW-0169">Cobalamin biosynthesis</keyword>
<evidence type="ECO:0000256" key="4">
    <source>
        <dbReference type="ARBA" id="ARBA00022475"/>
    </source>
</evidence>